<keyword evidence="3" id="KW-1185">Reference proteome</keyword>
<sequence>MQLTRLLGTGDLGAAGGGNCAVDVAGEQVKLSQRGLALSREPDTGRAGQDSNIHADDVNTNFNNNNVDIYMCGTISDDIFNAGNINNDTVD</sequence>
<evidence type="ECO:0000313" key="2">
    <source>
        <dbReference type="EMBL" id="KAJ1129930.1"/>
    </source>
</evidence>
<gene>
    <name evidence="2" type="ORF">NDU88_008290</name>
</gene>
<name>A0AAV7PPB3_PLEWA</name>
<evidence type="ECO:0000313" key="3">
    <source>
        <dbReference type="Proteomes" id="UP001066276"/>
    </source>
</evidence>
<comment type="caution">
    <text evidence="2">The sequence shown here is derived from an EMBL/GenBank/DDBJ whole genome shotgun (WGS) entry which is preliminary data.</text>
</comment>
<feature type="region of interest" description="Disordered" evidence="1">
    <location>
        <begin position="35"/>
        <end position="58"/>
    </location>
</feature>
<accession>A0AAV7PPB3</accession>
<evidence type="ECO:0000256" key="1">
    <source>
        <dbReference type="SAM" id="MobiDB-lite"/>
    </source>
</evidence>
<dbReference type="AlphaFoldDB" id="A0AAV7PPB3"/>
<dbReference type="EMBL" id="JANPWB010000011">
    <property type="protein sequence ID" value="KAJ1129930.1"/>
    <property type="molecule type" value="Genomic_DNA"/>
</dbReference>
<reference evidence="2" key="1">
    <citation type="journal article" date="2022" name="bioRxiv">
        <title>Sequencing and chromosome-scale assembly of the giantPleurodeles waltlgenome.</title>
        <authorList>
            <person name="Brown T."/>
            <person name="Elewa A."/>
            <person name="Iarovenko S."/>
            <person name="Subramanian E."/>
            <person name="Araus A.J."/>
            <person name="Petzold A."/>
            <person name="Susuki M."/>
            <person name="Suzuki K.-i.T."/>
            <person name="Hayashi T."/>
            <person name="Toyoda A."/>
            <person name="Oliveira C."/>
            <person name="Osipova E."/>
            <person name="Leigh N.D."/>
            <person name="Simon A."/>
            <person name="Yun M.H."/>
        </authorList>
    </citation>
    <scope>NUCLEOTIDE SEQUENCE</scope>
    <source>
        <strain evidence="2">20211129_DDA</strain>
        <tissue evidence="2">Liver</tissue>
    </source>
</reference>
<dbReference type="Proteomes" id="UP001066276">
    <property type="component" value="Chromosome 7"/>
</dbReference>
<protein>
    <submittedName>
        <fullName evidence="2">Uncharacterized protein</fullName>
    </submittedName>
</protein>
<proteinExistence type="predicted"/>
<organism evidence="2 3">
    <name type="scientific">Pleurodeles waltl</name>
    <name type="common">Iberian ribbed newt</name>
    <dbReference type="NCBI Taxonomy" id="8319"/>
    <lineage>
        <taxon>Eukaryota</taxon>
        <taxon>Metazoa</taxon>
        <taxon>Chordata</taxon>
        <taxon>Craniata</taxon>
        <taxon>Vertebrata</taxon>
        <taxon>Euteleostomi</taxon>
        <taxon>Amphibia</taxon>
        <taxon>Batrachia</taxon>
        <taxon>Caudata</taxon>
        <taxon>Salamandroidea</taxon>
        <taxon>Salamandridae</taxon>
        <taxon>Pleurodelinae</taxon>
        <taxon>Pleurodeles</taxon>
    </lineage>
</organism>